<dbReference type="InterPro" id="IPR020846">
    <property type="entry name" value="MFS_dom"/>
</dbReference>
<feature type="transmembrane region" description="Helical" evidence="7">
    <location>
        <begin position="376"/>
        <end position="393"/>
    </location>
</feature>
<comment type="caution">
    <text evidence="9">The sequence shown here is derived from an EMBL/GenBank/DDBJ whole genome shotgun (WGS) entry which is preliminary data.</text>
</comment>
<feature type="transmembrane region" description="Helical" evidence="7">
    <location>
        <begin position="463"/>
        <end position="484"/>
    </location>
</feature>
<dbReference type="PROSITE" id="PS50850">
    <property type="entry name" value="MFS"/>
    <property type="match status" value="1"/>
</dbReference>
<evidence type="ECO:0000256" key="3">
    <source>
        <dbReference type="ARBA" id="ARBA00022692"/>
    </source>
</evidence>
<feature type="transmembrane region" description="Helical" evidence="7">
    <location>
        <begin position="225"/>
        <end position="245"/>
    </location>
</feature>
<name>A0AAD4F798_9PEZI</name>
<keyword evidence="2" id="KW-0813">Transport</keyword>
<gene>
    <name evidence="9" type="ORF">NEMBOFW57_004672</name>
</gene>
<dbReference type="InterPro" id="IPR036259">
    <property type="entry name" value="MFS_trans_sf"/>
</dbReference>
<accession>A0AAD4F798</accession>
<evidence type="ECO:0000256" key="1">
    <source>
        <dbReference type="ARBA" id="ARBA00004141"/>
    </source>
</evidence>
<dbReference type="PANTHER" id="PTHR43791:SF29">
    <property type="entry name" value="MAJOR FACILITATOR SUPERFAMILY (MFS) PROFILE DOMAIN-CONTAINING PROTEIN"/>
    <property type="match status" value="1"/>
</dbReference>
<dbReference type="AlphaFoldDB" id="A0AAD4F798"/>
<feature type="domain" description="Major facilitator superfamily (MFS) profile" evidence="8">
    <location>
        <begin position="96"/>
        <end position="520"/>
    </location>
</feature>
<feature type="transmembrane region" description="Helical" evidence="7">
    <location>
        <begin position="432"/>
        <end position="451"/>
    </location>
</feature>
<dbReference type="GO" id="GO:0016020">
    <property type="term" value="C:membrane"/>
    <property type="evidence" value="ECO:0007669"/>
    <property type="project" value="UniProtKB-SubCell"/>
</dbReference>
<keyword evidence="3 7" id="KW-0812">Transmembrane</keyword>
<dbReference type="Pfam" id="PF07690">
    <property type="entry name" value="MFS_1"/>
    <property type="match status" value="1"/>
</dbReference>
<evidence type="ECO:0000256" key="2">
    <source>
        <dbReference type="ARBA" id="ARBA00022448"/>
    </source>
</evidence>
<feature type="transmembrane region" description="Helical" evidence="7">
    <location>
        <begin position="257"/>
        <end position="277"/>
    </location>
</feature>
<dbReference type="InterPro" id="IPR011701">
    <property type="entry name" value="MFS"/>
</dbReference>
<dbReference type="FunFam" id="1.20.1250.20:FF:000106">
    <property type="entry name" value="MFS transporter, putative"/>
    <property type="match status" value="1"/>
</dbReference>
<protein>
    <recommendedName>
        <fullName evidence="8">Major facilitator superfamily (MFS) profile domain-containing protein</fullName>
    </recommendedName>
</protein>
<evidence type="ECO:0000313" key="10">
    <source>
        <dbReference type="Proteomes" id="UP001197093"/>
    </source>
</evidence>
<evidence type="ECO:0000256" key="6">
    <source>
        <dbReference type="SAM" id="MobiDB-lite"/>
    </source>
</evidence>
<dbReference type="PANTHER" id="PTHR43791">
    <property type="entry name" value="PERMEASE-RELATED"/>
    <property type="match status" value="1"/>
</dbReference>
<comment type="subcellular location">
    <subcellularLocation>
        <location evidence="1">Membrane</location>
        <topology evidence="1">Multi-pass membrane protein</topology>
    </subcellularLocation>
</comment>
<dbReference type="SUPFAM" id="SSF103473">
    <property type="entry name" value="MFS general substrate transporter"/>
    <property type="match status" value="1"/>
</dbReference>
<evidence type="ECO:0000259" key="8">
    <source>
        <dbReference type="PROSITE" id="PS50850"/>
    </source>
</evidence>
<dbReference type="GO" id="GO:0022857">
    <property type="term" value="F:transmembrane transporter activity"/>
    <property type="evidence" value="ECO:0007669"/>
    <property type="project" value="InterPro"/>
</dbReference>
<dbReference type="EMBL" id="JAHCVI010000001">
    <property type="protein sequence ID" value="KAG7294596.1"/>
    <property type="molecule type" value="Genomic_DNA"/>
</dbReference>
<evidence type="ECO:0000313" key="9">
    <source>
        <dbReference type="EMBL" id="KAG7294596.1"/>
    </source>
</evidence>
<dbReference type="Proteomes" id="UP001197093">
    <property type="component" value="Unassembled WGS sequence"/>
</dbReference>
<keyword evidence="10" id="KW-1185">Reference proteome</keyword>
<dbReference type="FunFam" id="1.20.1250.20:FF:000247">
    <property type="entry name" value="MFS general substrate transporter"/>
    <property type="match status" value="1"/>
</dbReference>
<organism evidence="9 10">
    <name type="scientific">Staphylotrichum longicolle</name>
    <dbReference type="NCBI Taxonomy" id="669026"/>
    <lineage>
        <taxon>Eukaryota</taxon>
        <taxon>Fungi</taxon>
        <taxon>Dikarya</taxon>
        <taxon>Ascomycota</taxon>
        <taxon>Pezizomycotina</taxon>
        <taxon>Sordariomycetes</taxon>
        <taxon>Sordariomycetidae</taxon>
        <taxon>Sordariales</taxon>
        <taxon>Chaetomiaceae</taxon>
        <taxon>Staphylotrichum</taxon>
    </lineage>
</organism>
<feature type="transmembrane region" description="Helical" evidence="7">
    <location>
        <begin position="193"/>
        <end position="213"/>
    </location>
</feature>
<feature type="transmembrane region" description="Helical" evidence="7">
    <location>
        <begin position="496"/>
        <end position="516"/>
    </location>
</feature>
<feature type="compositionally biased region" description="Low complexity" evidence="6">
    <location>
        <begin position="32"/>
        <end position="42"/>
    </location>
</feature>
<keyword evidence="5 7" id="KW-0472">Membrane</keyword>
<evidence type="ECO:0000256" key="4">
    <source>
        <dbReference type="ARBA" id="ARBA00022989"/>
    </source>
</evidence>
<dbReference type="Gene3D" id="1.20.1250.20">
    <property type="entry name" value="MFS general substrate transporter like domains"/>
    <property type="match status" value="2"/>
</dbReference>
<keyword evidence="4 7" id="KW-1133">Transmembrane helix</keyword>
<evidence type="ECO:0000256" key="5">
    <source>
        <dbReference type="ARBA" id="ARBA00023136"/>
    </source>
</evidence>
<feature type="region of interest" description="Disordered" evidence="6">
    <location>
        <begin position="1"/>
        <end position="47"/>
    </location>
</feature>
<reference evidence="9" key="1">
    <citation type="submission" date="2023-02" db="EMBL/GenBank/DDBJ databases">
        <authorList>
            <person name="Palmer J.M."/>
        </authorList>
    </citation>
    <scope>NUCLEOTIDE SEQUENCE</scope>
    <source>
        <strain evidence="9">FW57</strain>
    </source>
</reference>
<evidence type="ECO:0000256" key="7">
    <source>
        <dbReference type="SAM" id="Phobius"/>
    </source>
</evidence>
<sequence>MAKDATAVEAKTASVVEPDSPVKTKEDLVLPSSELSGSEEGGYATEKNPFADPVVAEHWREVYEKSQYECRHVFDPNLTWTEEEEKKIIRKLDWRICLWACVMFFALQVDRGNLAQAVSDNMLDDLGLNTNDYNYGNSIFRLSFLIAELPSQLVSKKIGPDRWIPLQIVLWSIVAISQCALTGRTSFLCTRALLGLLEGGFIPDIVLWLSYFYTSRELPIRLSFFWTSLSVTGIATSLLAFALLHLRGVNGWGGWRWLFLVEGLITLVVGLVSFFFMPASAVQTKSWFRPNGWFTDREVGIVVNRVLRDDPSKGDMHNRQAITPKRLWEALKDYDLWPLYAIGLIEFIPSTPPVTYITLTLRGLGFDPFTTNLLTIPYNAFHIINLLILTWIADKLDSRALVALSQPLWTLPCLIALRWWPGVVVDKWGTYALVTVLASYPYAHAIIVGWTSRNSNNVGVRSVSAALYNMSVQAGSITAAYVYVDSDKPLYKNGNQNLVAVNVLVIFAFLFAKYYYVWRNKRRDKIWNAMTEQERRDYTRNTKLVGSRRLDFRFAH</sequence>
<proteinExistence type="predicted"/>